<keyword evidence="2" id="KW-0732">Signal</keyword>
<feature type="chain" id="PRO_5002535402" description="TrbC/VIRB2 family protein" evidence="2">
    <location>
        <begin position="26"/>
        <end position="133"/>
    </location>
</feature>
<organism evidence="3 4">
    <name type="scientific">Candidatus Falkowbacteria bacterium GW2011_GWA2_41_14</name>
    <dbReference type="NCBI Taxonomy" id="1618635"/>
    <lineage>
        <taxon>Bacteria</taxon>
        <taxon>Candidatus Falkowiibacteriota</taxon>
    </lineage>
</organism>
<gene>
    <name evidence="3" type="ORF">UU43_C0001G0107</name>
</gene>
<name>A0A0G0XVG1_9BACT</name>
<dbReference type="Pfam" id="PF18895">
    <property type="entry name" value="T4SS_pilin"/>
    <property type="match status" value="1"/>
</dbReference>
<dbReference type="InterPro" id="IPR043993">
    <property type="entry name" value="T4SS_pilin"/>
</dbReference>
<dbReference type="AlphaFoldDB" id="A0A0G0XVG1"/>
<evidence type="ECO:0000313" key="3">
    <source>
        <dbReference type="EMBL" id="KKR91927.1"/>
    </source>
</evidence>
<accession>A0A0G0XVG1</accession>
<proteinExistence type="predicted"/>
<evidence type="ECO:0000313" key="4">
    <source>
        <dbReference type="Proteomes" id="UP000034190"/>
    </source>
</evidence>
<dbReference type="EMBL" id="LCAP01000001">
    <property type="protein sequence ID" value="KKR91927.1"/>
    <property type="molecule type" value="Genomic_DNA"/>
</dbReference>
<feature type="transmembrane region" description="Helical" evidence="1">
    <location>
        <begin position="102"/>
        <end position="122"/>
    </location>
</feature>
<keyword evidence="1" id="KW-0812">Transmembrane</keyword>
<comment type="caution">
    <text evidence="3">The sequence shown here is derived from an EMBL/GenBank/DDBJ whole genome shotgun (WGS) entry which is preliminary data.</text>
</comment>
<sequence>MKKLYIFIILIALFAFIISAMPISASQFTNGLTNTADVAGYPAAGAANPANFLAKLLGSTLTPIFLAVTGIIIFIYAGYTLMTARGDEQKVEKAKDLIKNTVMALIVAYSAFAILKLIIPLWKLATTGSMTGL</sequence>
<reference evidence="3 4" key="1">
    <citation type="journal article" date="2015" name="Nature">
        <title>rRNA introns, odd ribosomes, and small enigmatic genomes across a large radiation of phyla.</title>
        <authorList>
            <person name="Brown C.T."/>
            <person name="Hug L.A."/>
            <person name="Thomas B.C."/>
            <person name="Sharon I."/>
            <person name="Castelle C.J."/>
            <person name="Singh A."/>
            <person name="Wilkins M.J."/>
            <person name="Williams K.H."/>
            <person name="Banfield J.F."/>
        </authorList>
    </citation>
    <scope>NUCLEOTIDE SEQUENCE [LARGE SCALE GENOMIC DNA]</scope>
</reference>
<protein>
    <recommendedName>
        <fullName evidence="5">TrbC/VIRB2 family protein</fullName>
    </recommendedName>
</protein>
<feature type="transmembrane region" description="Helical" evidence="1">
    <location>
        <begin position="61"/>
        <end position="81"/>
    </location>
</feature>
<dbReference type="Proteomes" id="UP000034190">
    <property type="component" value="Unassembled WGS sequence"/>
</dbReference>
<keyword evidence="1" id="KW-0472">Membrane</keyword>
<keyword evidence="1" id="KW-1133">Transmembrane helix</keyword>
<evidence type="ECO:0008006" key="5">
    <source>
        <dbReference type="Google" id="ProtNLM"/>
    </source>
</evidence>
<evidence type="ECO:0000256" key="2">
    <source>
        <dbReference type="SAM" id="SignalP"/>
    </source>
</evidence>
<evidence type="ECO:0000256" key="1">
    <source>
        <dbReference type="SAM" id="Phobius"/>
    </source>
</evidence>
<feature type="signal peptide" evidence="2">
    <location>
        <begin position="1"/>
        <end position="25"/>
    </location>
</feature>